<reference evidence="2" key="1">
    <citation type="journal article" date="2017" name="Nat. Microbiol.">
        <title>Global analysis of biosynthetic gene clusters reveals vast potential of secondary metabolite production in Penicillium species.</title>
        <authorList>
            <person name="Nielsen J.C."/>
            <person name="Grijseels S."/>
            <person name="Prigent S."/>
            <person name="Ji B."/>
            <person name="Dainat J."/>
            <person name="Nielsen K.F."/>
            <person name="Frisvad J.C."/>
            <person name="Workman M."/>
            <person name="Nielsen J."/>
        </authorList>
    </citation>
    <scope>NUCLEOTIDE SEQUENCE [LARGE SCALE GENOMIC DNA]</scope>
    <source>
        <strain evidence="2">IBT 31811</strain>
    </source>
</reference>
<organism evidence="1 2">
    <name type="scientific">Penicillium antarcticum</name>
    <dbReference type="NCBI Taxonomy" id="416450"/>
    <lineage>
        <taxon>Eukaryota</taxon>
        <taxon>Fungi</taxon>
        <taxon>Dikarya</taxon>
        <taxon>Ascomycota</taxon>
        <taxon>Pezizomycotina</taxon>
        <taxon>Eurotiomycetes</taxon>
        <taxon>Eurotiomycetidae</taxon>
        <taxon>Eurotiales</taxon>
        <taxon>Aspergillaceae</taxon>
        <taxon>Penicillium</taxon>
    </lineage>
</organism>
<dbReference type="Proteomes" id="UP000191672">
    <property type="component" value="Unassembled WGS sequence"/>
</dbReference>
<accession>A0A1V6PVA2</accession>
<evidence type="ECO:0000313" key="1">
    <source>
        <dbReference type="EMBL" id="OQD80883.1"/>
    </source>
</evidence>
<gene>
    <name evidence="1" type="ORF">PENANT_c031G03868</name>
</gene>
<evidence type="ECO:0000313" key="2">
    <source>
        <dbReference type="Proteomes" id="UP000191672"/>
    </source>
</evidence>
<dbReference type="EMBL" id="MDYN01000031">
    <property type="protein sequence ID" value="OQD80883.1"/>
    <property type="molecule type" value="Genomic_DNA"/>
</dbReference>
<name>A0A1V6PVA2_9EURO</name>
<keyword evidence="2" id="KW-1185">Reference proteome</keyword>
<sequence>MPNTTLLNAVKHAASGRQFQRTPQYQSLPNIAYTCSTAGWYQGSGYLILTALLNFHWARNPNSLNDPLNRAMAALVAIIAWSSSAWYLGRGLKVNGIATAAAGIFQVWAALH</sequence>
<dbReference type="AlphaFoldDB" id="A0A1V6PVA2"/>
<protein>
    <submittedName>
        <fullName evidence="1">Uncharacterized protein</fullName>
    </submittedName>
</protein>
<dbReference type="STRING" id="416450.A0A1V6PVA2"/>
<comment type="caution">
    <text evidence="1">The sequence shown here is derived from an EMBL/GenBank/DDBJ whole genome shotgun (WGS) entry which is preliminary data.</text>
</comment>
<proteinExistence type="predicted"/>